<keyword evidence="5" id="KW-1185">Reference proteome</keyword>
<feature type="compositionally biased region" description="Low complexity" evidence="2">
    <location>
        <begin position="37"/>
        <end position="56"/>
    </location>
</feature>
<reference evidence="4 5" key="1">
    <citation type="submission" date="2011-10" db="EMBL/GenBank/DDBJ databases">
        <authorList>
            <person name="Genoscope - CEA"/>
        </authorList>
    </citation>
    <scope>NUCLEOTIDE SEQUENCE [LARGE SCALE GENOMIC DNA]</scope>
    <source>
        <strain evidence="4 5">RCC 1105</strain>
    </source>
</reference>
<feature type="chain" id="PRO_5003917381" evidence="3">
    <location>
        <begin position="23"/>
        <end position="789"/>
    </location>
</feature>
<feature type="compositionally biased region" description="Acidic residues" evidence="2">
    <location>
        <begin position="749"/>
        <end position="762"/>
    </location>
</feature>
<evidence type="ECO:0000313" key="4">
    <source>
        <dbReference type="EMBL" id="CCO16746.1"/>
    </source>
</evidence>
<dbReference type="InterPro" id="IPR011990">
    <property type="entry name" value="TPR-like_helical_dom_sf"/>
</dbReference>
<feature type="coiled-coil region" evidence="1">
    <location>
        <begin position="561"/>
        <end position="588"/>
    </location>
</feature>
<dbReference type="RefSeq" id="XP_007513188.1">
    <property type="nucleotide sequence ID" value="XM_007513126.1"/>
</dbReference>
<keyword evidence="1" id="KW-0175">Coiled coil</keyword>
<feature type="signal peptide" evidence="3">
    <location>
        <begin position="1"/>
        <end position="22"/>
    </location>
</feature>
<keyword evidence="3" id="KW-0732">Signal</keyword>
<proteinExistence type="predicted"/>
<gene>
    <name evidence="4" type="ORF">Bathy05g01850</name>
</gene>
<sequence length="789" mass="89381">MRNLFLFFSAMMMMTLMVVVEASWFRKSNTFNGGGKSNSETPSSSSSSVSSSSPKSHPLKDETELQFSHVNATKLLLEELSCDACVAANVQIFQQIRNRAELYERAISGADSIDATTLTWTTQKKLETSKKWLQPDVACGTRFRNRNLYSLKPVFEGRDNLYMAGPGFDHMRKNPRNTMFRREVESVLYQTCAKSLREHDAIEVYKKAIDEVSSQSPGGRSGVTYNGVLISFVTRMCLFPGPNNLDDVVNASREEKKQAKELLKRQTQYCKGERREERAQNYHDESQRVSKLLDEIKTKALTDASQNAIDETTGKSNLQVAKRMCLSGKLEETTCLFIRLEFANAVPKLVAQLQNITENQKKLEHEISQTDEDENFDYDDEDYDGDGDFEERFLEAKKTRLDANFNYTLKMATTACASLLEMKPNSASGTHNSAAVRRYAKDENAMEDAIAFAKKAIDLHVKNEDKMEGYKFISEANYALEKYDEAMKYAQMAKDSIDALSPGRVHAYRLLASLHVARTFREMASGEILTNAARIEKDELDHQEKESGSSKALSNEEMDLKRRAVKLHDELKENLEAAAKMLDDVIWEDPRREHLINMGIVLYLIEAANDNALGRFTKIQHDALTEAKQLCLLKPEHMEDHEKALCRDVLSLTGRKLVKEHFFALAGDALHMSLMYGEESSILWADVGFTQYSIGKLEIAKMCFDNAKKYDPENFVLPEDIRAALEDVGENVLLQQHDEIEQAKKKREEDEEEDEEKEEGENAGDIGESIRISSSSSSSHSSSEHRPEL</sequence>
<accession>K8EFD8</accession>
<feature type="compositionally biased region" description="Basic and acidic residues" evidence="2">
    <location>
        <begin position="736"/>
        <end position="748"/>
    </location>
</feature>
<feature type="region of interest" description="Disordered" evidence="2">
    <location>
        <begin position="33"/>
        <end position="62"/>
    </location>
</feature>
<dbReference type="Proteomes" id="UP000198341">
    <property type="component" value="Chromosome 5"/>
</dbReference>
<dbReference type="Gene3D" id="1.25.40.10">
    <property type="entry name" value="Tetratricopeptide repeat domain"/>
    <property type="match status" value="1"/>
</dbReference>
<evidence type="ECO:0000256" key="1">
    <source>
        <dbReference type="SAM" id="Coils"/>
    </source>
</evidence>
<dbReference type="SUPFAM" id="SSF48452">
    <property type="entry name" value="TPR-like"/>
    <property type="match status" value="1"/>
</dbReference>
<evidence type="ECO:0000256" key="2">
    <source>
        <dbReference type="SAM" id="MobiDB-lite"/>
    </source>
</evidence>
<organism evidence="4 5">
    <name type="scientific">Bathycoccus prasinos</name>
    <dbReference type="NCBI Taxonomy" id="41875"/>
    <lineage>
        <taxon>Eukaryota</taxon>
        <taxon>Viridiplantae</taxon>
        <taxon>Chlorophyta</taxon>
        <taxon>Mamiellophyceae</taxon>
        <taxon>Mamiellales</taxon>
        <taxon>Bathycoccaceae</taxon>
        <taxon>Bathycoccus</taxon>
    </lineage>
</organism>
<dbReference type="GeneID" id="19015688"/>
<feature type="region of interest" description="Disordered" evidence="2">
    <location>
        <begin position="734"/>
        <end position="789"/>
    </location>
</feature>
<feature type="coiled-coil region" evidence="1">
    <location>
        <begin position="346"/>
        <end position="373"/>
    </location>
</feature>
<dbReference type="EMBL" id="FO082274">
    <property type="protein sequence ID" value="CCO16746.1"/>
    <property type="molecule type" value="Genomic_DNA"/>
</dbReference>
<feature type="compositionally biased region" description="Low complexity" evidence="2">
    <location>
        <begin position="769"/>
        <end position="781"/>
    </location>
</feature>
<evidence type="ECO:0000256" key="3">
    <source>
        <dbReference type="SAM" id="SignalP"/>
    </source>
</evidence>
<dbReference type="AlphaFoldDB" id="K8EFD8"/>
<dbReference type="KEGG" id="bpg:Bathy05g01850"/>
<protein>
    <submittedName>
        <fullName evidence="4">Uncharacterized protein</fullName>
    </submittedName>
</protein>
<evidence type="ECO:0000313" key="5">
    <source>
        <dbReference type="Proteomes" id="UP000198341"/>
    </source>
</evidence>
<name>K8EFD8_9CHLO</name>